<keyword evidence="2 6" id="KW-0378">Hydrolase</keyword>
<keyword evidence="3 6" id="KW-0442">Lipid degradation</keyword>
<dbReference type="PANTHER" id="PTHR14226:SF29">
    <property type="entry name" value="NEUROPATHY TARGET ESTERASE SWS"/>
    <property type="match status" value="1"/>
</dbReference>
<sequence length="740" mass="81628">MRWLISGFLMVASVVAFAADENSHTSNKSLDKETIKKPTVGLVLSGGGARGIAHVGVFKALEEMNIQVSAVAGTSAGSIMGALYASGLSADEIAEEVKHIDWKGGFSDDANRPDLPMRRKQDDFKNLIKYRVSIKDGEVRLPKGVVQGQQLNLILKDLFKDVEDVRNFDDLPIPYRAVAADILTGEPYVFKGGSLATATRASMSIPGVYSPVEYDGHLLVDGGIAANLPVEIVQAMGVDQVIVVDISTPLKTDDELDSFLAMSGQVLTILTQRNTAEQIGKMKKGDILIRPDLDEITTFSFDKTELAIQRGYEATMALQQQLAVFVDNSTEAIAISHSPNPIINFIEVENNSGISDELVLARVEQQLGKPFDRKMVVANIADIYSLDYFEIVDYDLITRDGKTGLLLTTKERSWGSDYLRVGLIFSDDFNGRSSFNIATSYRQKGVNKLGAEWYVFGQLGDTTIISTDLYQPIDYNTSYYVQPYFSYQGQHVYEQLIGTSGKLERDWWVARTTVGFDLGKSMLNDIDIRLGLFYSDGIYELKDATEDRSESSFVDTGYRMLVTYDSIDNVHFPTRGYYMNLSAAQTDENMGASYDLTHYIAHFAGVWSLGNHTLLTSVSGEGFHNAPAEPQYRASLGGFRRLSGYSTGALSGQYSMLAKLQYSYRLTDKTLLPFDFPAYLGASLEAGNVWDDESDIDPSELINAGSIYLGFDSPIGPMYLGFGLSDDRQQAVYVSIGDTF</sequence>
<feature type="active site" description="Proton acceptor" evidence="6">
    <location>
        <position position="221"/>
    </location>
</feature>
<gene>
    <name evidence="9" type="ORF">SIN8267_02834</name>
</gene>
<evidence type="ECO:0000313" key="10">
    <source>
        <dbReference type="Proteomes" id="UP000838100"/>
    </source>
</evidence>
<organism evidence="9 10">
    <name type="scientific">Sinobacterium norvegicum</name>
    <dbReference type="NCBI Taxonomy" id="1641715"/>
    <lineage>
        <taxon>Bacteria</taxon>
        <taxon>Pseudomonadati</taxon>
        <taxon>Pseudomonadota</taxon>
        <taxon>Gammaproteobacteria</taxon>
        <taxon>Cellvibrionales</taxon>
        <taxon>Spongiibacteraceae</taxon>
        <taxon>Sinobacterium</taxon>
    </lineage>
</organism>
<dbReference type="CDD" id="cd07205">
    <property type="entry name" value="Pat_PNPLA6_PNPLA7_NTE1_like"/>
    <property type="match status" value="1"/>
</dbReference>
<feature type="active site" description="Nucleophile" evidence="6">
    <location>
        <position position="75"/>
    </location>
</feature>
<dbReference type="RefSeq" id="WP_237445379.1">
    <property type="nucleotide sequence ID" value="NZ_CAKLPX010000003.1"/>
</dbReference>
<dbReference type="Gene3D" id="3.10.20.310">
    <property type="entry name" value="membrane protein fhac"/>
    <property type="match status" value="1"/>
</dbReference>
<keyword evidence="5" id="KW-0472">Membrane</keyword>
<dbReference type="SUPFAM" id="SSF52151">
    <property type="entry name" value="FabD/lysophospholipase-like"/>
    <property type="match status" value="1"/>
</dbReference>
<feature type="short sequence motif" description="GXSXG" evidence="6">
    <location>
        <begin position="73"/>
        <end position="77"/>
    </location>
</feature>
<feature type="short sequence motif" description="GXGXXG" evidence="6">
    <location>
        <begin position="46"/>
        <end position="51"/>
    </location>
</feature>
<evidence type="ECO:0000256" key="4">
    <source>
        <dbReference type="ARBA" id="ARBA00023098"/>
    </source>
</evidence>
<evidence type="ECO:0000256" key="1">
    <source>
        <dbReference type="ARBA" id="ARBA00004370"/>
    </source>
</evidence>
<feature type="signal peptide" evidence="7">
    <location>
        <begin position="1"/>
        <end position="18"/>
    </location>
</feature>
<dbReference type="Pfam" id="PF01734">
    <property type="entry name" value="Patatin"/>
    <property type="match status" value="1"/>
</dbReference>
<name>A0ABM9AHJ9_9GAMM</name>
<dbReference type="Gene3D" id="3.40.1090.10">
    <property type="entry name" value="Cytosolic phospholipase A2 catalytic domain"/>
    <property type="match status" value="2"/>
</dbReference>
<dbReference type="Proteomes" id="UP000838100">
    <property type="component" value="Unassembled WGS sequence"/>
</dbReference>
<evidence type="ECO:0000256" key="7">
    <source>
        <dbReference type="SAM" id="SignalP"/>
    </source>
</evidence>
<evidence type="ECO:0000313" key="9">
    <source>
        <dbReference type="EMBL" id="CAH0992701.1"/>
    </source>
</evidence>
<dbReference type="InterPro" id="IPR002641">
    <property type="entry name" value="PNPLA_dom"/>
</dbReference>
<proteinExistence type="predicted"/>
<accession>A0ABM9AHJ9</accession>
<evidence type="ECO:0000256" key="5">
    <source>
        <dbReference type="ARBA" id="ARBA00023136"/>
    </source>
</evidence>
<evidence type="ECO:0000256" key="6">
    <source>
        <dbReference type="PROSITE-ProRule" id="PRU01161"/>
    </source>
</evidence>
<dbReference type="PANTHER" id="PTHR14226">
    <property type="entry name" value="NEUROPATHY TARGET ESTERASE/SWISS CHEESE D.MELANOGASTER"/>
    <property type="match status" value="1"/>
</dbReference>
<dbReference type="EMBL" id="CAKLPX010000003">
    <property type="protein sequence ID" value="CAH0992701.1"/>
    <property type="molecule type" value="Genomic_DNA"/>
</dbReference>
<dbReference type="InterPro" id="IPR050301">
    <property type="entry name" value="NTE"/>
</dbReference>
<protein>
    <recommendedName>
        <fullName evidence="8">PNPLA domain-containing protein</fullName>
    </recommendedName>
</protein>
<keyword evidence="10" id="KW-1185">Reference proteome</keyword>
<evidence type="ECO:0000259" key="8">
    <source>
        <dbReference type="PROSITE" id="PS51635"/>
    </source>
</evidence>
<dbReference type="Pfam" id="PF01103">
    <property type="entry name" value="Omp85"/>
    <property type="match status" value="1"/>
</dbReference>
<feature type="short sequence motif" description="DGA/G" evidence="6">
    <location>
        <begin position="221"/>
        <end position="223"/>
    </location>
</feature>
<dbReference type="Gene3D" id="2.40.160.50">
    <property type="entry name" value="membrane protein fhac: a member of the omp85/tpsb transporter family"/>
    <property type="match status" value="1"/>
</dbReference>
<comment type="subcellular location">
    <subcellularLocation>
        <location evidence="1">Membrane</location>
    </subcellularLocation>
</comment>
<dbReference type="PROSITE" id="PS51635">
    <property type="entry name" value="PNPLA"/>
    <property type="match status" value="1"/>
</dbReference>
<dbReference type="InterPro" id="IPR016035">
    <property type="entry name" value="Acyl_Trfase/lysoPLipase"/>
</dbReference>
<comment type="caution">
    <text evidence="9">The sequence shown here is derived from an EMBL/GenBank/DDBJ whole genome shotgun (WGS) entry which is preliminary data.</text>
</comment>
<reference evidence="9" key="1">
    <citation type="submission" date="2021-12" db="EMBL/GenBank/DDBJ databases">
        <authorList>
            <person name="Rodrigo-Torres L."/>
            <person name="Arahal R. D."/>
            <person name="Lucena T."/>
        </authorList>
    </citation>
    <scope>NUCLEOTIDE SEQUENCE</scope>
    <source>
        <strain evidence="9">CECT 8267</strain>
    </source>
</reference>
<keyword evidence="4 6" id="KW-0443">Lipid metabolism</keyword>
<evidence type="ECO:0000256" key="2">
    <source>
        <dbReference type="ARBA" id="ARBA00022801"/>
    </source>
</evidence>
<dbReference type="InterPro" id="IPR000184">
    <property type="entry name" value="Bac_surfAg_D15"/>
</dbReference>
<feature type="domain" description="PNPLA" evidence="8">
    <location>
        <begin position="42"/>
        <end position="234"/>
    </location>
</feature>
<keyword evidence="7" id="KW-0732">Signal</keyword>
<feature type="chain" id="PRO_5045668487" description="PNPLA domain-containing protein" evidence="7">
    <location>
        <begin position="19"/>
        <end position="740"/>
    </location>
</feature>
<evidence type="ECO:0000256" key="3">
    <source>
        <dbReference type="ARBA" id="ARBA00022963"/>
    </source>
</evidence>